<dbReference type="PRINTS" id="PR00838">
    <property type="entry name" value="V5ALLERGEN"/>
</dbReference>
<dbReference type="PRINTS" id="PR00837">
    <property type="entry name" value="V5TPXLIKE"/>
</dbReference>
<dbReference type="InterPro" id="IPR035940">
    <property type="entry name" value="CAP_sf"/>
</dbReference>
<dbReference type="AlphaFoldDB" id="A0A2J6SRV0"/>
<dbReference type="PANTHER" id="PTHR10334">
    <property type="entry name" value="CYSTEINE-RICH SECRETORY PROTEIN-RELATED"/>
    <property type="match status" value="1"/>
</dbReference>
<dbReference type="EMBL" id="KZ613883">
    <property type="protein sequence ID" value="PMD53423.1"/>
    <property type="molecule type" value="Genomic_DNA"/>
</dbReference>
<feature type="domain" description="SCP" evidence="1">
    <location>
        <begin position="2"/>
        <end position="136"/>
    </location>
</feature>
<dbReference type="InterPro" id="IPR002413">
    <property type="entry name" value="V5_allergen-like"/>
</dbReference>
<dbReference type="FunFam" id="3.40.33.10:FF:000010">
    <property type="entry name" value="Predicted protein"/>
    <property type="match status" value="1"/>
</dbReference>
<accession>A0A2J6SRV0</accession>
<reference evidence="2 3" key="1">
    <citation type="submission" date="2016-04" db="EMBL/GenBank/DDBJ databases">
        <title>A degradative enzymes factory behind the ericoid mycorrhizal symbiosis.</title>
        <authorList>
            <consortium name="DOE Joint Genome Institute"/>
            <person name="Martino E."/>
            <person name="Morin E."/>
            <person name="Grelet G."/>
            <person name="Kuo A."/>
            <person name="Kohler A."/>
            <person name="Daghino S."/>
            <person name="Barry K."/>
            <person name="Choi C."/>
            <person name="Cichocki N."/>
            <person name="Clum A."/>
            <person name="Copeland A."/>
            <person name="Hainaut M."/>
            <person name="Haridas S."/>
            <person name="Labutti K."/>
            <person name="Lindquist E."/>
            <person name="Lipzen A."/>
            <person name="Khouja H.-R."/>
            <person name="Murat C."/>
            <person name="Ohm R."/>
            <person name="Olson A."/>
            <person name="Spatafora J."/>
            <person name="Veneault-Fourrey C."/>
            <person name="Henrissat B."/>
            <person name="Grigoriev I."/>
            <person name="Martin F."/>
            <person name="Perotto S."/>
        </authorList>
    </citation>
    <scope>NUCLEOTIDE SEQUENCE [LARGE SCALE GENOMIC DNA]</scope>
    <source>
        <strain evidence="2 3">E</strain>
    </source>
</reference>
<dbReference type="InterPro" id="IPR014044">
    <property type="entry name" value="CAP_dom"/>
</dbReference>
<sequence>MSDQDKALALHNQARAVLGVAPLQWDSNLQAAAQNWANHLAQVNSLDHDPNAGAGENIALFSPASDTILENATGLWLAEKAAYNYGIFDGSQAEVAGHYTQCVWANTTNVGIAAATSSSGTEFVVARYLPQGNIIGQYPYPQEGQPSQQGFEGIFLVNATNSSGGHKCGVGWYRNALQAEGHSPDPPLEAAGVGRDWIPWEGSEQSGMSCFYFLTNFSITAILSQSFSASIPNPFPSLPDNLCNTTYTLMQKYLASPTEPLADNTSYIHRWQCLRLEHQR</sequence>
<dbReference type="RefSeq" id="XP_024730327.1">
    <property type="nucleotide sequence ID" value="XM_024870739.1"/>
</dbReference>
<protein>
    <submittedName>
        <fullName evidence="2">PR-1-like protein</fullName>
    </submittedName>
</protein>
<dbReference type="CDD" id="cd05382">
    <property type="entry name" value="CAP_GAPR1-like"/>
    <property type="match status" value="1"/>
</dbReference>
<dbReference type="Pfam" id="PF00188">
    <property type="entry name" value="CAP"/>
    <property type="match status" value="1"/>
</dbReference>
<dbReference type="SMART" id="SM00198">
    <property type="entry name" value="SCP"/>
    <property type="match status" value="1"/>
</dbReference>
<dbReference type="OrthoDB" id="43654at2759"/>
<evidence type="ECO:0000259" key="1">
    <source>
        <dbReference type="SMART" id="SM00198"/>
    </source>
</evidence>
<proteinExistence type="predicted"/>
<dbReference type="Proteomes" id="UP000235371">
    <property type="component" value="Unassembled WGS sequence"/>
</dbReference>
<dbReference type="SUPFAM" id="SSF55797">
    <property type="entry name" value="PR-1-like"/>
    <property type="match status" value="1"/>
</dbReference>
<gene>
    <name evidence="2" type="ORF">K444DRAFT_170990</name>
</gene>
<name>A0A2J6SRV0_9HELO</name>
<dbReference type="InterPro" id="IPR034113">
    <property type="entry name" value="SCP_GAPR1-like"/>
</dbReference>
<dbReference type="STRING" id="1095630.A0A2J6SRV0"/>
<dbReference type="GeneID" id="36578821"/>
<keyword evidence="3" id="KW-1185">Reference proteome</keyword>
<dbReference type="InterPro" id="IPR001283">
    <property type="entry name" value="CRISP-related"/>
</dbReference>
<dbReference type="InParanoid" id="A0A2J6SRV0"/>
<evidence type="ECO:0000313" key="2">
    <source>
        <dbReference type="EMBL" id="PMD53423.1"/>
    </source>
</evidence>
<dbReference type="Gene3D" id="3.40.33.10">
    <property type="entry name" value="CAP"/>
    <property type="match status" value="1"/>
</dbReference>
<organism evidence="2 3">
    <name type="scientific">Hyaloscypha bicolor E</name>
    <dbReference type="NCBI Taxonomy" id="1095630"/>
    <lineage>
        <taxon>Eukaryota</taxon>
        <taxon>Fungi</taxon>
        <taxon>Dikarya</taxon>
        <taxon>Ascomycota</taxon>
        <taxon>Pezizomycotina</taxon>
        <taxon>Leotiomycetes</taxon>
        <taxon>Helotiales</taxon>
        <taxon>Hyaloscyphaceae</taxon>
        <taxon>Hyaloscypha</taxon>
        <taxon>Hyaloscypha bicolor</taxon>
    </lineage>
</organism>
<evidence type="ECO:0000313" key="3">
    <source>
        <dbReference type="Proteomes" id="UP000235371"/>
    </source>
</evidence>